<dbReference type="SUPFAM" id="SSF52833">
    <property type="entry name" value="Thioredoxin-like"/>
    <property type="match status" value="1"/>
</dbReference>
<keyword evidence="2" id="KW-0812">Transmembrane</keyword>
<dbReference type="WBParaSite" id="SSLN_0001833101-mRNA-1">
    <property type="protein sequence ID" value="SSLN_0001833101-mRNA-1"/>
    <property type="gene ID" value="SSLN_0001833101"/>
</dbReference>
<keyword evidence="2" id="KW-1133">Transmembrane helix</keyword>
<protein>
    <submittedName>
        <fullName evidence="3">Thioredoxin domain-containing protein</fullName>
    </submittedName>
</protein>
<dbReference type="PANTHER" id="PTHR44303">
    <property type="entry name" value="DNAJ HOMOLOG SUBFAMILY C MEMBER 16"/>
    <property type="match status" value="1"/>
</dbReference>
<evidence type="ECO:0000256" key="1">
    <source>
        <dbReference type="SAM" id="MobiDB-lite"/>
    </source>
</evidence>
<proteinExistence type="predicted"/>
<reference evidence="3" key="1">
    <citation type="submission" date="2016-06" db="UniProtKB">
        <authorList>
            <consortium name="WormBaseParasite"/>
        </authorList>
    </citation>
    <scope>IDENTIFICATION</scope>
</reference>
<dbReference type="AlphaFoldDB" id="A0A183TMG2"/>
<dbReference type="PANTHER" id="PTHR44303:SF2">
    <property type="entry name" value="DNAJ HOMOLOG SUBFAMILY C MEMBER 16"/>
    <property type="match status" value="1"/>
</dbReference>
<feature type="compositionally biased region" description="Polar residues" evidence="1">
    <location>
        <begin position="568"/>
        <end position="577"/>
    </location>
</feature>
<keyword evidence="2" id="KW-0472">Membrane</keyword>
<dbReference type="InterPro" id="IPR036249">
    <property type="entry name" value="Thioredoxin-like_sf"/>
</dbReference>
<evidence type="ECO:0000256" key="2">
    <source>
        <dbReference type="SAM" id="Phobius"/>
    </source>
</evidence>
<organism evidence="3">
    <name type="scientific">Schistocephalus solidus</name>
    <name type="common">Tapeworm</name>
    <dbReference type="NCBI Taxonomy" id="70667"/>
    <lineage>
        <taxon>Eukaryota</taxon>
        <taxon>Metazoa</taxon>
        <taxon>Spiralia</taxon>
        <taxon>Lophotrochozoa</taxon>
        <taxon>Platyhelminthes</taxon>
        <taxon>Cestoda</taxon>
        <taxon>Eucestoda</taxon>
        <taxon>Diphyllobothriidea</taxon>
        <taxon>Diphyllobothriidae</taxon>
        <taxon>Schistocephalus</taxon>
    </lineage>
</organism>
<name>A0A183TMG2_SCHSO</name>
<feature type="transmembrane region" description="Helical" evidence="2">
    <location>
        <begin position="520"/>
        <end position="539"/>
    </location>
</feature>
<evidence type="ECO:0000313" key="3">
    <source>
        <dbReference type="WBParaSite" id="SSLN_0001833101-mRNA-1"/>
    </source>
</evidence>
<sequence>LDHLPATRTTPLLLLGYSHFCFACQRVRPVWSRLAEELTPLGVTVSVANIQDDHALREELRLLHTPGIIAVIDSKITYFVGTHITRETVLEFFTSALLESSPSRSAPVPGILSSNLGAPLITLVRGESHFAQFHDGWREDSRARAVFFKPSPRPPLRFCMAAFRAVDYLAVAFVNTQPEAGQLLARRLDISAGQEALVILHEAPEPVFSYSTGYLSRAIIDSAMLQHSRLSVPRILSPARLLDICPVDGRPPSSAFASVSEVHRSEGAGGRATGHSSHRHLCITLLLHSGQASGVGDLWLSTFRSALAPIPHTVASSLGIKDRLPKDFTPILSPAYMFRDKQASWWHSILQASTCRQRSSAPVGCPGIDSHSSNIDGHLVALWRISTRLIAFKLLPRNAGLHPSELLPSNATTLTNDDQHRKAADTAAAQLRSHLKTILSDLLLNMPAVADFARRIDPTELVSGLSQLPPDGWALAYVPNLEGYMQDEMATPLWLRIKRKAWALVVRFLSYLEEFFADPIGFLLSSTLLIALFFGYSLYRVVKDVLFEGGDRVQTGGRKHSSSREKPANSTTRPPERFVQTTQRQLVSLTPSTYDGLVRHSPPGKMTLILCTDSSPMGNRLANHFSQIVFKLA</sequence>
<dbReference type="InterPro" id="IPR052448">
    <property type="entry name" value="DnaJ_C16_autophagy_reg"/>
</dbReference>
<accession>A0A183TMG2</accession>
<feature type="region of interest" description="Disordered" evidence="1">
    <location>
        <begin position="553"/>
        <end position="577"/>
    </location>
</feature>